<accession>A0A4Q9GYK5</accession>
<reference evidence="2 3" key="1">
    <citation type="submission" date="2019-02" db="EMBL/GenBank/DDBJ databases">
        <title>Aquabacterium sp. strain KMB7.</title>
        <authorList>
            <person name="Chen W.-M."/>
        </authorList>
    </citation>
    <scope>NUCLEOTIDE SEQUENCE [LARGE SCALE GENOMIC DNA]</scope>
    <source>
        <strain evidence="2 3">KMB7</strain>
    </source>
</reference>
<dbReference type="EMBL" id="SIXI01000003">
    <property type="protein sequence ID" value="TBO31124.1"/>
    <property type="molecule type" value="Genomic_DNA"/>
</dbReference>
<name>A0A4Q9GYK5_9BURK</name>
<dbReference type="Proteomes" id="UP000292120">
    <property type="component" value="Unassembled WGS sequence"/>
</dbReference>
<dbReference type="OrthoDB" id="9152853at2"/>
<evidence type="ECO:0000256" key="1">
    <source>
        <dbReference type="SAM" id="Phobius"/>
    </source>
</evidence>
<dbReference type="RefSeq" id="WP_130967495.1">
    <property type="nucleotide sequence ID" value="NZ_SIXI01000003.1"/>
</dbReference>
<keyword evidence="3" id="KW-1185">Reference proteome</keyword>
<keyword evidence="1" id="KW-0472">Membrane</keyword>
<feature type="transmembrane region" description="Helical" evidence="1">
    <location>
        <begin position="233"/>
        <end position="252"/>
    </location>
</feature>
<evidence type="ECO:0000313" key="3">
    <source>
        <dbReference type="Proteomes" id="UP000292120"/>
    </source>
</evidence>
<sequence>MATEALIKQFRDLIGDCTQSPVDELLINPDWGKITFEGCRPELERTYSMLNQFKLLSLDLLPDGPTQQIVNTLPSIKQTIDQIRSFSIESGNPTGTRDQLVNQIKSQADQFFTAAHLYIPYLAYQKGDVQRNINELTRSVEEAGQLVDGTKKDIEQRRGEIGDIIVAAREAAASVGVAHFTADFNAEAEAQDLSAEKWLKTTAGLAAATILAALLMVFVPVKPDATTPQVIQLFTSKVVILGLLFTATIWCGRLYKAARHQSAINKHRANALRTFQAFTKAASDDAARNAVLMETTKSIFAITPSGYLENESAPDGGLKIVEVVKHATQAVASVK</sequence>
<keyword evidence="1" id="KW-0812">Transmembrane</keyword>
<feature type="transmembrane region" description="Helical" evidence="1">
    <location>
        <begin position="203"/>
        <end position="221"/>
    </location>
</feature>
<evidence type="ECO:0000313" key="2">
    <source>
        <dbReference type="EMBL" id="TBO31124.1"/>
    </source>
</evidence>
<comment type="caution">
    <text evidence="2">The sequence shown here is derived from an EMBL/GenBank/DDBJ whole genome shotgun (WGS) entry which is preliminary data.</text>
</comment>
<gene>
    <name evidence="2" type="ORF">EYS42_07685</name>
</gene>
<protein>
    <submittedName>
        <fullName evidence="2">Uncharacterized protein</fullName>
    </submittedName>
</protein>
<keyword evidence="1" id="KW-1133">Transmembrane helix</keyword>
<dbReference type="AlphaFoldDB" id="A0A4Q9GYK5"/>
<proteinExistence type="predicted"/>
<organism evidence="2 3">
    <name type="scientific">Aquabacterium lacunae</name>
    <dbReference type="NCBI Taxonomy" id="2528630"/>
    <lineage>
        <taxon>Bacteria</taxon>
        <taxon>Pseudomonadati</taxon>
        <taxon>Pseudomonadota</taxon>
        <taxon>Betaproteobacteria</taxon>
        <taxon>Burkholderiales</taxon>
        <taxon>Aquabacterium</taxon>
    </lineage>
</organism>